<sequence>MEKGFITPSVSSWGAPSLFVKKKDGTLRMCINYRIRVADIPKTAFSTRYCHYEFLFMSFGLTNAIKSFIESMSCVFRPFLDSLVILFIDDILVYTWSREQRKTNVVADDLRQRVVSMGIFAFLTVEEGPMALDTQPLANQMIGSNLPSRDCPLAWGARSIISDHATWITILLWWSLHIIIATIRVFRWNRSRHYMVGDVVLREQLCTAHSRDKSYADRGLWPLSSMVSDCVFLWVSRFGRRCKLSPMFIDPFEILRRVGEVAYEIALPPSLSSVQHVFHYFMLRRYIPDESQVLQWESVHLDETLTFTGEPMDILVR</sequence>
<dbReference type="SUPFAM" id="SSF56672">
    <property type="entry name" value="DNA/RNA polymerases"/>
    <property type="match status" value="1"/>
</dbReference>
<reference evidence="3" key="1">
    <citation type="submission" date="2023-08" db="EMBL/GenBank/DDBJ databases">
        <title>A de novo genome assembly of Solanum verrucosum Schlechtendal, a Mexican diploid species geographically isolated from the other diploid A-genome species in potato relatives.</title>
        <authorList>
            <person name="Hosaka K."/>
        </authorList>
    </citation>
    <scope>NUCLEOTIDE SEQUENCE</scope>
    <source>
        <tissue evidence="3">Young leaves</tissue>
    </source>
</reference>
<dbReference type="InterPro" id="IPR056924">
    <property type="entry name" value="SH3_Tf2-1"/>
</dbReference>
<keyword evidence="1" id="KW-1133">Transmembrane helix</keyword>
<keyword evidence="1" id="KW-0472">Membrane</keyword>
<evidence type="ECO:0000313" key="4">
    <source>
        <dbReference type="Proteomes" id="UP001234989"/>
    </source>
</evidence>
<evidence type="ECO:0000259" key="2">
    <source>
        <dbReference type="Pfam" id="PF24626"/>
    </source>
</evidence>
<dbReference type="InterPro" id="IPR043128">
    <property type="entry name" value="Rev_trsase/Diguanyl_cyclase"/>
</dbReference>
<evidence type="ECO:0000256" key="1">
    <source>
        <dbReference type="SAM" id="Phobius"/>
    </source>
</evidence>
<feature type="transmembrane region" description="Helical" evidence="1">
    <location>
        <begin position="167"/>
        <end position="186"/>
    </location>
</feature>
<dbReference type="CDD" id="cd01647">
    <property type="entry name" value="RT_LTR"/>
    <property type="match status" value="1"/>
</dbReference>
<dbReference type="PANTHER" id="PTHR24559:SF444">
    <property type="entry name" value="REVERSE TRANSCRIPTASE DOMAIN-CONTAINING PROTEIN"/>
    <property type="match status" value="1"/>
</dbReference>
<dbReference type="Gene3D" id="3.10.10.10">
    <property type="entry name" value="HIV Type 1 Reverse Transcriptase, subunit A, domain 1"/>
    <property type="match status" value="2"/>
</dbReference>
<dbReference type="Proteomes" id="UP001234989">
    <property type="component" value="Chromosome 2"/>
</dbReference>
<dbReference type="Gene3D" id="3.30.70.270">
    <property type="match status" value="1"/>
</dbReference>
<protein>
    <recommendedName>
        <fullName evidence="2">Tf2-1-like SH3-like domain-containing protein</fullName>
    </recommendedName>
</protein>
<dbReference type="EMBL" id="CP133613">
    <property type="protein sequence ID" value="WMV13931.1"/>
    <property type="molecule type" value="Genomic_DNA"/>
</dbReference>
<organism evidence="3 4">
    <name type="scientific">Solanum verrucosum</name>
    <dbReference type="NCBI Taxonomy" id="315347"/>
    <lineage>
        <taxon>Eukaryota</taxon>
        <taxon>Viridiplantae</taxon>
        <taxon>Streptophyta</taxon>
        <taxon>Embryophyta</taxon>
        <taxon>Tracheophyta</taxon>
        <taxon>Spermatophyta</taxon>
        <taxon>Magnoliopsida</taxon>
        <taxon>eudicotyledons</taxon>
        <taxon>Gunneridae</taxon>
        <taxon>Pentapetalae</taxon>
        <taxon>asterids</taxon>
        <taxon>lamiids</taxon>
        <taxon>Solanales</taxon>
        <taxon>Solanaceae</taxon>
        <taxon>Solanoideae</taxon>
        <taxon>Solaneae</taxon>
        <taxon>Solanum</taxon>
    </lineage>
</organism>
<name>A0AAF0Q4Y1_SOLVR</name>
<dbReference type="PANTHER" id="PTHR24559">
    <property type="entry name" value="TRANSPOSON TY3-I GAG-POL POLYPROTEIN"/>
    <property type="match status" value="1"/>
</dbReference>
<proteinExistence type="predicted"/>
<dbReference type="InterPro" id="IPR043502">
    <property type="entry name" value="DNA/RNA_pol_sf"/>
</dbReference>
<evidence type="ECO:0000313" key="3">
    <source>
        <dbReference type="EMBL" id="WMV13931.1"/>
    </source>
</evidence>
<keyword evidence="4" id="KW-1185">Reference proteome</keyword>
<dbReference type="AlphaFoldDB" id="A0AAF0Q4Y1"/>
<keyword evidence="1" id="KW-0812">Transmembrane</keyword>
<feature type="domain" description="Tf2-1-like SH3-like" evidence="2">
    <location>
        <begin position="229"/>
        <end position="286"/>
    </location>
</feature>
<dbReference type="Pfam" id="PF24626">
    <property type="entry name" value="SH3_Tf2-1"/>
    <property type="match status" value="1"/>
</dbReference>
<accession>A0AAF0Q4Y1</accession>
<dbReference type="InterPro" id="IPR053134">
    <property type="entry name" value="RNA-dir_DNA_polymerase"/>
</dbReference>
<gene>
    <name evidence="3" type="ORF">MTR67_007316</name>
</gene>